<feature type="disulfide bond" evidence="12">
    <location>
        <begin position="222"/>
        <end position="234"/>
    </location>
</feature>
<feature type="disulfide bond" evidence="12">
    <location>
        <begin position="856"/>
        <end position="868"/>
    </location>
</feature>
<feature type="disulfide bond" evidence="12">
    <location>
        <begin position="917"/>
        <end position="932"/>
    </location>
</feature>
<evidence type="ECO:0000256" key="13">
    <source>
        <dbReference type="PROSITE-ProRule" id="PRU00461"/>
    </source>
</evidence>
<dbReference type="SMART" id="SM00135">
    <property type="entry name" value="LY"/>
    <property type="match status" value="4"/>
</dbReference>
<feature type="disulfide bond" evidence="12">
    <location>
        <begin position="677"/>
        <end position="692"/>
    </location>
</feature>
<evidence type="ECO:0000256" key="1">
    <source>
        <dbReference type="ARBA" id="ARBA00004167"/>
    </source>
</evidence>
<dbReference type="InterPro" id="IPR002172">
    <property type="entry name" value="LDrepeatLR_classA_rpt"/>
</dbReference>
<feature type="disulfide bond" evidence="12">
    <location>
        <begin position="991"/>
        <end position="1009"/>
    </location>
</feature>
<dbReference type="InterPro" id="IPR023415">
    <property type="entry name" value="LDLR_class-A_CS"/>
</dbReference>
<feature type="disulfide bond" evidence="12">
    <location>
        <begin position="704"/>
        <end position="722"/>
    </location>
</feature>
<feature type="disulfide bond" evidence="12">
    <location>
        <begin position="898"/>
        <end position="910"/>
    </location>
</feature>
<dbReference type="Pfam" id="PF07645">
    <property type="entry name" value="EGF_CA"/>
    <property type="match status" value="1"/>
</dbReference>
<dbReference type="InterPro" id="IPR011042">
    <property type="entry name" value="6-blade_b-propeller_TolB-like"/>
</dbReference>
<keyword evidence="8" id="KW-0472">Membrane</keyword>
<dbReference type="Pfam" id="PF00057">
    <property type="entry name" value="Ldl_recept_a"/>
    <property type="match status" value="18"/>
</dbReference>
<dbReference type="PROSITE" id="PS00010">
    <property type="entry name" value="ASX_HYDROXYL"/>
    <property type="match status" value="1"/>
</dbReference>
<dbReference type="SUPFAM" id="SSF57424">
    <property type="entry name" value="LDL receptor-like module"/>
    <property type="match status" value="18"/>
</dbReference>
<feature type="domain" description="EGF-like" evidence="14">
    <location>
        <begin position="581"/>
        <end position="596"/>
    </location>
</feature>
<keyword evidence="9 12" id="KW-1015">Disulfide bond</keyword>
<feature type="disulfide bond" evidence="12">
    <location>
        <begin position="658"/>
        <end position="670"/>
    </location>
</feature>
<feature type="disulfide bond" evidence="12">
    <location>
        <begin position="229"/>
        <end position="247"/>
    </location>
</feature>
<dbReference type="SMART" id="SM00192">
    <property type="entry name" value="LDLa"/>
    <property type="match status" value="18"/>
</dbReference>
<keyword evidence="6" id="KW-0677">Repeat</keyword>
<dbReference type="Gene3D" id="2.120.10.30">
    <property type="entry name" value="TolB, C-terminal domain"/>
    <property type="match status" value="2"/>
</dbReference>
<feature type="disulfide bond" evidence="12">
    <location>
        <begin position="437"/>
        <end position="449"/>
    </location>
</feature>
<dbReference type="Gene3D" id="4.10.400.10">
    <property type="entry name" value="Low-density Lipoprotein Receptor"/>
    <property type="match status" value="18"/>
</dbReference>
<sequence>MYWADVFMNRIFSMNINKTGKVSLAVVQSPRAVAIHPCKGTVIVETDLGWPNGLSIDYDEEMIYWADALRELIVQSTVHPFSMTVFGHYVYWTDWTLHGVYRAEKHTGANMIVLTEGITNRPMGINVFTMGTANPCENHNGGCSHSCHPAPDGTAECKCDDSADLVLGNGDKMCVPANHTCGPDQFVCTNGHCLHKRWLCDSVDDCGDNSDENPFNCAFHTCDPTYFRCNNGRCIPARYRCDYEDDCRDNSDEANCPYPTCGPNHFTCRNSRCIDKSLVCDGVDNCRDKNKTDEVGCPERTCEPGRTKCPSNNICLDRLYLCDGDNDCGDNADENPVFCEKVACKIDDKACPPNTFTCPSNKKHGRYPCIDKKMVCDGVKNCMEGEDEIENCPARKCSAEEFQCSNSVCLPIRFKCDHDDDCGDGSDEPSTCDYPVCKAGMFTCDNKRCVAQRYVCDGDNDCKDNSDEKTEMCSTPEPKCPGGQFRCKTGECIDYKYVCNKNKDCKDNSDERSCNIDECKLPSMNKCEQKCVNTLTSFYCDCKPGFKLMPDKISCRDIDECIEIPGACSQQCINTVGNYTCKCSKGYGKELNGKTCKKKDNYFFLSNDGRTCIANCTSIQFRCGYKDDRCIPSIWKCDGEKDCKDGSDEPASCPISHCAPGQFQCKNKNCTYAFRVCDLNDDCGDGSDEVDCDKRPCSSWQFKCGNNKCIPKGWVCDGDDDCGDNTDETTVDCANKTCASNQFTCDNGKCIPLTWKCDYDDDCGDRSDEKKEWKCETRQCPAGWFGCKTNYRCIPKWQRCDGRDDCRDNSDELEENCPVCHKTGDFKCNNNRCIPKRWLCDFDTDCKDNTKLYRNCSESEFRCKNQKCIQGKFQCDHDNDCGDNSDEDPHYCTKYHNCTYDQFQCESGHCTSKTSVCDGLRDCQDASDEKNCKPRYPGGRYCPANKFQCKNNICVPREWRCDGNNDCGDNSDETPHVCTTIDCPKETRFRCKNLKCIPRWRICDKVDNCGDGSDENNHDLCAAKPLPCLRDEYRCNKIVGSVNCSIANGGCEQNCTDLKDGGYYCSCKEGYTISAHNRKTCDDVDECATWGNKCPQKCHNVAGSYKCQCADGFLNSKGRATKCKVKGGKTAIYFTAVNEIRQIIPSRKEYSGTISWGRHMSGLDIDADRQMIYWTDISMRMIERAGIPIDMKLSSIPQPQNLEIEVQQPEGIAIDFVTKNIYWTDSEAKSISVALDDGRYKKTLIKTDLEYPLAIAVNPKLGYM</sequence>
<feature type="disulfide bond" evidence="12">
    <location>
        <begin position="404"/>
        <end position="422"/>
    </location>
</feature>
<evidence type="ECO:0000256" key="8">
    <source>
        <dbReference type="ARBA" id="ARBA00023136"/>
    </source>
</evidence>
<feature type="disulfide bond" evidence="12">
    <location>
        <begin position="738"/>
        <end position="750"/>
    </location>
</feature>
<dbReference type="PROSITE" id="PS01186">
    <property type="entry name" value="EGF_2"/>
    <property type="match status" value="2"/>
</dbReference>
<gene>
    <name evidence="15" type="ORF">KUTeg_001383</name>
</gene>
<keyword evidence="16" id="KW-1185">Reference proteome</keyword>
<dbReference type="InterPro" id="IPR026823">
    <property type="entry name" value="cEGF"/>
</dbReference>
<dbReference type="Gene3D" id="2.10.25.10">
    <property type="entry name" value="Laminin"/>
    <property type="match status" value="4"/>
</dbReference>
<dbReference type="PROSITE" id="PS51120">
    <property type="entry name" value="LDLRB"/>
    <property type="match status" value="1"/>
</dbReference>
<evidence type="ECO:0000256" key="10">
    <source>
        <dbReference type="ARBA" id="ARBA00023170"/>
    </source>
</evidence>
<organism evidence="15 16">
    <name type="scientific">Tegillarca granosa</name>
    <name type="common">Malaysian cockle</name>
    <name type="synonym">Anadara granosa</name>
    <dbReference type="NCBI Taxonomy" id="220873"/>
    <lineage>
        <taxon>Eukaryota</taxon>
        <taxon>Metazoa</taxon>
        <taxon>Spiralia</taxon>
        <taxon>Lophotrochozoa</taxon>
        <taxon>Mollusca</taxon>
        <taxon>Bivalvia</taxon>
        <taxon>Autobranchia</taxon>
        <taxon>Pteriomorphia</taxon>
        <taxon>Arcoida</taxon>
        <taxon>Arcoidea</taxon>
        <taxon>Arcidae</taxon>
        <taxon>Tegillarca</taxon>
    </lineage>
</organism>
<feature type="disulfide bond" evidence="12">
    <location>
        <begin position="444"/>
        <end position="462"/>
    </location>
</feature>
<dbReference type="CDD" id="cd00112">
    <property type="entry name" value="LDLa"/>
    <property type="match status" value="15"/>
</dbReference>
<dbReference type="PANTHER" id="PTHR22722">
    <property type="entry name" value="LOW-DENSITY LIPOPROTEIN RECEPTOR-RELATED PROTEIN 2-RELATED"/>
    <property type="match status" value="1"/>
</dbReference>
<feature type="domain" description="EGF-like" evidence="14">
    <location>
        <begin position="540"/>
        <end position="555"/>
    </location>
</feature>
<keyword evidence="3" id="KW-0254">Endocytosis</keyword>
<proteinExistence type="predicted"/>
<protein>
    <recommendedName>
        <fullName evidence="14">EGF-like domain-containing protein</fullName>
    </recommendedName>
</protein>
<comment type="caution">
    <text evidence="12">Lacks conserved residue(s) required for the propagation of feature annotation.</text>
</comment>
<feature type="disulfide bond" evidence="12">
    <location>
        <begin position="397"/>
        <end position="409"/>
    </location>
</feature>
<dbReference type="InterPro" id="IPR018097">
    <property type="entry name" value="EGF_Ca-bd_CS"/>
</dbReference>
<dbReference type="InterPro" id="IPR049883">
    <property type="entry name" value="NOTCH1_EGF-like"/>
</dbReference>
<dbReference type="EMBL" id="JARBDR010000141">
    <property type="protein sequence ID" value="KAJ8319796.1"/>
    <property type="molecule type" value="Genomic_DNA"/>
</dbReference>
<feature type="disulfide bond" evidence="12">
    <location>
        <begin position="480"/>
        <end position="492"/>
    </location>
</feature>
<dbReference type="InterPro" id="IPR001881">
    <property type="entry name" value="EGF-like_Ca-bd_dom"/>
</dbReference>
<accession>A0ABQ9FUJ0</accession>
<dbReference type="PROSITE" id="PS01187">
    <property type="entry name" value="EGF_CA"/>
    <property type="match status" value="2"/>
</dbReference>
<evidence type="ECO:0000256" key="11">
    <source>
        <dbReference type="ARBA" id="ARBA00023180"/>
    </source>
</evidence>
<feature type="disulfide bond" evidence="12">
    <location>
        <begin position="949"/>
        <end position="967"/>
    </location>
</feature>
<feature type="disulfide bond" evidence="12">
    <location>
        <begin position="697"/>
        <end position="709"/>
    </location>
</feature>
<keyword evidence="2" id="KW-0245">EGF-like domain</keyword>
<evidence type="ECO:0000256" key="3">
    <source>
        <dbReference type="ARBA" id="ARBA00022583"/>
    </source>
</evidence>
<dbReference type="InterPro" id="IPR036055">
    <property type="entry name" value="LDL_receptor-like_sf"/>
</dbReference>
<evidence type="ECO:0000256" key="4">
    <source>
        <dbReference type="ARBA" id="ARBA00022692"/>
    </source>
</evidence>
<keyword evidence="4" id="KW-0812">Transmembrane</keyword>
<dbReference type="InterPro" id="IPR000033">
    <property type="entry name" value="LDLR_classB_rpt"/>
</dbReference>
<feature type="disulfide bond" evidence="12">
    <location>
        <begin position="268"/>
        <end position="286"/>
    </location>
</feature>
<evidence type="ECO:0000256" key="6">
    <source>
        <dbReference type="ARBA" id="ARBA00022737"/>
    </source>
</evidence>
<dbReference type="PROSITE" id="PS01209">
    <property type="entry name" value="LDLRA_1"/>
    <property type="match status" value="9"/>
</dbReference>
<comment type="caution">
    <text evidence="15">The sequence shown here is derived from an EMBL/GenBank/DDBJ whole genome shotgun (WGS) entry which is preliminary data.</text>
</comment>
<comment type="subcellular location">
    <subcellularLocation>
        <location evidence="1">Membrane</location>
        <topology evidence="1">Single-pass membrane protein</topology>
    </subcellularLocation>
</comment>
<dbReference type="InterPro" id="IPR000152">
    <property type="entry name" value="EGF-type_Asp/Asn_hydroxyl_site"/>
</dbReference>
<reference evidence="15 16" key="1">
    <citation type="submission" date="2022-12" db="EMBL/GenBank/DDBJ databases">
        <title>Chromosome-level genome of Tegillarca granosa.</title>
        <authorList>
            <person name="Kim J."/>
        </authorList>
    </citation>
    <scope>NUCLEOTIDE SEQUENCE [LARGE SCALE GENOMIC DNA]</scope>
    <source>
        <strain evidence="15">Teg-2019</strain>
        <tissue evidence="15">Adductor muscle</tissue>
    </source>
</reference>
<dbReference type="PROSITE" id="PS50068">
    <property type="entry name" value="LDLRA_2"/>
    <property type="match status" value="18"/>
</dbReference>
<feature type="disulfide bond" evidence="12">
    <location>
        <begin position="487"/>
        <end position="505"/>
    </location>
</feature>
<dbReference type="PRINTS" id="PR00261">
    <property type="entry name" value="LDLRECEPTOR"/>
</dbReference>
<evidence type="ECO:0000313" key="16">
    <source>
        <dbReference type="Proteomes" id="UP001217089"/>
    </source>
</evidence>
<evidence type="ECO:0000256" key="9">
    <source>
        <dbReference type="ARBA" id="ARBA00023157"/>
    </source>
</evidence>
<feature type="repeat" description="LDL-receptor class B" evidence="13">
    <location>
        <begin position="1219"/>
        <end position="1261"/>
    </location>
</feature>
<feature type="disulfide bond" evidence="12">
    <location>
        <begin position="665"/>
        <end position="683"/>
    </location>
</feature>
<keyword evidence="11" id="KW-0325">Glycoprotein</keyword>
<feature type="disulfide bond" evidence="12">
    <location>
        <begin position="942"/>
        <end position="954"/>
    </location>
</feature>
<feature type="disulfide bond" evidence="12">
    <location>
        <begin position="745"/>
        <end position="763"/>
    </location>
</feature>
<feature type="disulfide bond" evidence="12">
    <location>
        <begin position="261"/>
        <end position="273"/>
    </location>
</feature>
<feature type="disulfide bond" evidence="12">
    <location>
        <begin position="241"/>
        <end position="256"/>
    </location>
</feature>
<keyword evidence="5" id="KW-0732">Signal</keyword>
<feature type="disulfide bond" evidence="12">
    <location>
        <begin position="181"/>
        <end position="193"/>
    </location>
</feature>
<keyword evidence="10" id="KW-0675">Receptor</keyword>
<name>A0ABQ9FUJ0_TEGGR</name>
<dbReference type="SUPFAM" id="SSF57196">
    <property type="entry name" value="EGF/Laminin"/>
    <property type="match status" value="3"/>
</dbReference>
<keyword evidence="7" id="KW-1133">Transmembrane helix</keyword>
<evidence type="ECO:0000256" key="7">
    <source>
        <dbReference type="ARBA" id="ARBA00022989"/>
    </source>
</evidence>
<evidence type="ECO:0000259" key="14">
    <source>
        <dbReference type="PROSITE" id="PS01186"/>
    </source>
</evidence>
<dbReference type="InterPro" id="IPR000742">
    <property type="entry name" value="EGF"/>
</dbReference>
<evidence type="ECO:0000256" key="2">
    <source>
        <dbReference type="ARBA" id="ARBA00022536"/>
    </source>
</evidence>
<evidence type="ECO:0000313" key="15">
    <source>
        <dbReference type="EMBL" id="KAJ8319796.1"/>
    </source>
</evidence>
<feature type="disulfide bond" evidence="12">
    <location>
        <begin position="905"/>
        <end position="923"/>
    </location>
</feature>
<dbReference type="SMART" id="SM00181">
    <property type="entry name" value="EGF"/>
    <property type="match status" value="7"/>
</dbReference>
<feature type="disulfide bond" evidence="12">
    <location>
        <begin position="188"/>
        <end position="206"/>
    </location>
</feature>
<evidence type="ECO:0000256" key="5">
    <source>
        <dbReference type="ARBA" id="ARBA00022729"/>
    </source>
</evidence>
<dbReference type="SUPFAM" id="SSF63825">
    <property type="entry name" value="YWTD domain"/>
    <property type="match status" value="2"/>
</dbReference>
<dbReference type="Proteomes" id="UP001217089">
    <property type="component" value="Unassembled WGS sequence"/>
</dbReference>
<dbReference type="SMART" id="SM00179">
    <property type="entry name" value="EGF_CA"/>
    <property type="match status" value="4"/>
</dbReference>
<dbReference type="InterPro" id="IPR051221">
    <property type="entry name" value="LDLR-related"/>
</dbReference>
<dbReference type="PANTHER" id="PTHR22722:SF14">
    <property type="entry name" value="MEGALIN, ISOFORM A"/>
    <property type="match status" value="1"/>
</dbReference>
<feature type="disulfide bond" evidence="12">
    <location>
        <begin position="863"/>
        <end position="881"/>
    </location>
</feature>
<dbReference type="Pfam" id="PF00058">
    <property type="entry name" value="Ldl_recept_b"/>
    <property type="match status" value="1"/>
</dbReference>
<evidence type="ECO:0000256" key="12">
    <source>
        <dbReference type="PROSITE-ProRule" id="PRU00124"/>
    </source>
</evidence>
<dbReference type="Pfam" id="PF12662">
    <property type="entry name" value="cEGF"/>
    <property type="match status" value="1"/>
</dbReference>
<feature type="disulfide bond" evidence="12">
    <location>
        <begin position="499"/>
        <end position="514"/>
    </location>
</feature>
<feature type="disulfide bond" evidence="12">
    <location>
        <begin position="828"/>
        <end position="846"/>
    </location>
</feature>